<keyword evidence="3" id="KW-1185">Reference proteome</keyword>
<protein>
    <submittedName>
        <fullName evidence="2">Putative TIM-barrel fold metal-dependent hydrolase</fullName>
    </submittedName>
</protein>
<evidence type="ECO:0000259" key="1">
    <source>
        <dbReference type="Pfam" id="PF04909"/>
    </source>
</evidence>
<dbReference type="SUPFAM" id="SSF51556">
    <property type="entry name" value="Metallo-dependent hydrolases"/>
    <property type="match status" value="1"/>
</dbReference>
<dbReference type="InterPro" id="IPR032466">
    <property type="entry name" value="Metal_Hydrolase"/>
</dbReference>
<gene>
    <name evidence="2" type="ORF">GGR38_002235</name>
</gene>
<dbReference type="GO" id="GO:0016787">
    <property type="term" value="F:hydrolase activity"/>
    <property type="evidence" value="ECO:0007669"/>
    <property type="project" value="UniProtKB-KW"/>
</dbReference>
<feature type="domain" description="Amidohydrolase-related" evidence="1">
    <location>
        <begin position="24"/>
        <end position="282"/>
    </location>
</feature>
<keyword evidence="2" id="KW-0378">Hydrolase</keyword>
<dbReference type="InterPro" id="IPR052358">
    <property type="entry name" value="Aro_Compnd_Degr_Hydrolases"/>
</dbReference>
<dbReference type="RefSeq" id="WP_183625431.1">
    <property type="nucleotide sequence ID" value="NZ_JACIDX010000007.1"/>
</dbReference>
<organism evidence="2 3">
    <name type="scientific">Novosphingobium sediminicola</name>
    <dbReference type="NCBI Taxonomy" id="563162"/>
    <lineage>
        <taxon>Bacteria</taxon>
        <taxon>Pseudomonadati</taxon>
        <taxon>Pseudomonadota</taxon>
        <taxon>Alphaproteobacteria</taxon>
        <taxon>Sphingomonadales</taxon>
        <taxon>Sphingomonadaceae</taxon>
        <taxon>Novosphingobium</taxon>
    </lineage>
</organism>
<proteinExistence type="predicted"/>
<accession>A0A7W6CIY7</accession>
<dbReference type="EMBL" id="JACIDX010000007">
    <property type="protein sequence ID" value="MBB3955283.1"/>
    <property type="molecule type" value="Genomic_DNA"/>
</dbReference>
<dbReference type="PANTHER" id="PTHR35563:SF2">
    <property type="entry name" value="BARREL METAL-DEPENDENT HYDROLASE, PUTATIVE (AFU_ORTHOLOGUE AFUA_1G16240)-RELATED"/>
    <property type="match status" value="1"/>
</dbReference>
<evidence type="ECO:0000313" key="2">
    <source>
        <dbReference type="EMBL" id="MBB3955283.1"/>
    </source>
</evidence>
<sequence>MSILPPPHPDPHPPRRLVVPAGACDAHCHIFGPFDRFPTPAGASYQPAETPLERYRQMADRLGLTRAVFVQPAIYGADHSVMLDAIARAHGAYAGVGIVDDTLGDATLTALHIGGLRGARFNFVGHLGVRPDRAMIERTAARVGLLGWHLVFHLDHAALLAEAEWIAGLGVPVVIDHMARLDAGGDGFAVLLDLARQPHVWVKISAADRMCADGDLARALPYMAALADAAPLRILWGTDWPHPNIRWMPDDGDLIDLLALAVPDSAARHAILVDNPARLYSFS</sequence>
<reference evidence="2 3" key="1">
    <citation type="submission" date="2020-08" db="EMBL/GenBank/DDBJ databases">
        <title>Genomic Encyclopedia of Type Strains, Phase IV (KMG-IV): sequencing the most valuable type-strain genomes for metagenomic binning, comparative biology and taxonomic classification.</title>
        <authorList>
            <person name="Goeker M."/>
        </authorList>
    </citation>
    <scope>NUCLEOTIDE SEQUENCE [LARGE SCALE GENOMIC DNA]</scope>
    <source>
        <strain evidence="2 3">DSM 27057</strain>
    </source>
</reference>
<dbReference type="PANTHER" id="PTHR35563">
    <property type="entry name" value="BARREL METAL-DEPENDENT HYDROLASE, PUTATIVE (AFU_ORTHOLOGUE AFUA_1G16240)-RELATED"/>
    <property type="match status" value="1"/>
</dbReference>
<dbReference type="Pfam" id="PF04909">
    <property type="entry name" value="Amidohydro_2"/>
    <property type="match status" value="1"/>
</dbReference>
<dbReference type="Gene3D" id="3.20.20.140">
    <property type="entry name" value="Metal-dependent hydrolases"/>
    <property type="match status" value="1"/>
</dbReference>
<comment type="caution">
    <text evidence="2">The sequence shown here is derived from an EMBL/GenBank/DDBJ whole genome shotgun (WGS) entry which is preliminary data.</text>
</comment>
<name>A0A7W6CIY7_9SPHN</name>
<dbReference type="AlphaFoldDB" id="A0A7W6CIY7"/>
<dbReference type="Proteomes" id="UP000548867">
    <property type="component" value="Unassembled WGS sequence"/>
</dbReference>
<dbReference type="InterPro" id="IPR006680">
    <property type="entry name" value="Amidohydro-rel"/>
</dbReference>
<evidence type="ECO:0000313" key="3">
    <source>
        <dbReference type="Proteomes" id="UP000548867"/>
    </source>
</evidence>